<protein>
    <recommendedName>
        <fullName evidence="3">Ribosomal protein</fullName>
    </recommendedName>
</protein>
<dbReference type="Proteomes" id="UP001432322">
    <property type="component" value="Unassembled WGS sequence"/>
</dbReference>
<feature type="non-terminal residue" evidence="1">
    <location>
        <position position="1"/>
    </location>
</feature>
<comment type="caution">
    <text evidence="1">The sequence shown here is derived from an EMBL/GenBank/DDBJ whole genome shotgun (WGS) entry which is preliminary data.</text>
</comment>
<keyword evidence="2" id="KW-1185">Reference proteome</keyword>
<evidence type="ECO:0000313" key="2">
    <source>
        <dbReference type="Proteomes" id="UP001432322"/>
    </source>
</evidence>
<dbReference type="EMBL" id="BTSY01000002">
    <property type="protein sequence ID" value="GMT16558.1"/>
    <property type="molecule type" value="Genomic_DNA"/>
</dbReference>
<proteinExistence type="predicted"/>
<evidence type="ECO:0008006" key="3">
    <source>
        <dbReference type="Google" id="ProtNLM"/>
    </source>
</evidence>
<sequence>LEAVPCSHLDAPLGSASEFALEPGGLMLLSSFRPNSLCSHLMMSFSSLDNFLSNKHWSSQIFLTRSLAAWPVSTFTFSRFFFLGFSSSFFSLIDIPFLASSSSCSFAALALMTLSPVERACVHRLVFVSLVQGEGL</sequence>
<gene>
    <name evidence="1" type="ORF">PFISCL1PPCAC_7855</name>
</gene>
<name>A0AAV5VEB8_9BILA</name>
<accession>A0AAV5VEB8</accession>
<reference evidence="1" key="1">
    <citation type="submission" date="2023-10" db="EMBL/GenBank/DDBJ databases">
        <title>Genome assembly of Pristionchus species.</title>
        <authorList>
            <person name="Yoshida K."/>
            <person name="Sommer R.J."/>
        </authorList>
    </citation>
    <scope>NUCLEOTIDE SEQUENCE</scope>
    <source>
        <strain evidence="1">RS5133</strain>
    </source>
</reference>
<evidence type="ECO:0000313" key="1">
    <source>
        <dbReference type="EMBL" id="GMT16558.1"/>
    </source>
</evidence>
<dbReference type="AlphaFoldDB" id="A0AAV5VEB8"/>
<organism evidence="1 2">
    <name type="scientific">Pristionchus fissidentatus</name>
    <dbReference type="NCBI Taxonomy" id="1538716"/>
    <lineage>
        <taxon>Eukaryota</taxon>
        <taxon>Metazoa</taxon>
        <taxon>Ecdysozoa</taxon>
        <taxon>Nematoda</taxon>
        <taxon>Chromadorea</taxon>
        <taxon>Rhabditida</taxon>
        <taxon>Rhabditina</taxon>
        <taxon>Diplogasteromorpha</taxon>
        <taxon>Diplogasteroidea</taxon>
        <taxon>Neodiplogasteridae</taxon>
        <taxon>Pristionchus</taxon>
    </lineage>
</organism>